<dbReference type="OrthoDB" id="44918at2759"/>
<evidence type="ECO:0000259" key="3">
    <source>
        <dbReference type="Pfam" id="PF13660"/>
    </source>
</evidence>
<evidence type="ECO:0000313" key="4">
    <source>
        <dbReference type="EMBL" id="KAF0300296.1"/>
    </source>
</evidence>
<reference evidence="4 5" key="1">
    <citation type="submission" date="2019-07" db="EMBL/GenBank/DDBJ databases">
        <title>Draft genome assembly of a fouling barnacle, Amphibalanus amphitrite (Darwin, 1854): The first reference genome for Thecostraca.</title>
        <authorList>
            <person name="Kim W."/>
        </authorList>
    </citation>
    <scope>NUCLEOTIDE SEQUENCE [LARGE SCALE GENOMIC DNA]</scope>
    <source>
        <strain evidence="4">SNU_AA5</strain>
        <tissue evidence="4">Soma without cirri and trophi</tissue>
    </source>
</reference>
<dbReference type="InterPro" id="IPR037035">
    <property type="entry name" value="GK-like_C_sf"/>
</dbReference>
<keyword evidence="4" id="KW-0418">Kinase</keyword>
<dbReference type="Pfam" id="PF13660">
    <property type="entry name" value="DUF4147"/>
    <property type="match status" value="1"/>
</dbReference>
<dbReference type="PANTHER" id="PTHR12227">
    <property type="entry name" value="GLYCERATE KINASE"/>
    <property type="match status" value="1"/>
</dbReference>
<dbReference type="Proteomes" id="UP000440578">
    <property type="component" value="Unassembled WGS sequence"/>
</dbReference>
<keyword evidence="5" id="KW-1185">Reference proteome</keyword>
<organism evidence="4 5">
    <name type="scientific">Amphibalanus amphitrite</name>
    <name type="common">Striped barnacle</name>
    <name type="synonym">Balanus amphitrite</name>
    <dbReference type="NCBI Taxonomy" id="1232801"/>
    <lineage>
        <taxon>Eukaryota</taxon>
        <taxon>Metazoa</taxon>
        <taxon>Ecdysozoa</taxon>
        <taxon>Arthropoda</taxon>
        <taxon>Crustacea</taxon>
        <taxon>Multicrustacea</taxon>
        <taxon>Cirripedia</taxon>
        <taxon>Thoracica</taxon>
        <taxon>Thoracicalcarea</taxon>
        <taxon>Balanomorpha</taxon>
        <taxon>Balanoidea</taxon>
        <taxon>Balanidae</taxon>
        <taxon>Amphibalaninae</taxon>
        <taxon>Amphibalanus</taxon>
    </lineage>
</organism>
<protein>
    <submittedName>
        <fullName evidence="4">Glycerate kinase</fullName>
    </submittedName>
</protein>
<keyword evidence="4" id="KW-0808">Transferase</keyword>
<proteinExistence type="inferred from homology"/>
<feature type="domain" description="MOFRL" evidence="2">
    <location>
        <begin position="332"/>
        <end position="449"/>
    </location>
</feature>
<dbReference type="Pfam" id="PF05161">
    <property type="entry name" value="MOFRL"/>
    <property type="match status" value="1"/>
</dbReference>
<dbReference type="PANTHER" id="PTHR12227:SF0">
    <property type="entry name" value="GLYCERATE KINASE"/>
    <property type="match status" value="1"/>
</dbReference>
<dbReference type="Gene3D" id="3.40.1480.10">
    <property type="entry name" value="MOFRL domain"/>
    <property type="match status" value="1"/>
</dbReference>
<feature type="domain" description="MOFRL-associated" evidence="3">
    <location>
        <begin position="8"/>
        <end position="184"/>
    </location>
</feature>
<dbReference type="EMBL" id="VIIS01001273">
    <property type="protein sequence ID" value="KAF0300296.1"/>
    <property type="molecule type" value="Genomic_DNA"/>
</dbReference>
<evidence type="ECO:0000256" key="1">
    <source>
        <dbReference type="ARBA" id="ARBA00005393"/>
    </source>
</evidence>
<dbReference type="SUPFAM" id="SSF82544">
    <property type="entry name" value="GckA/TtuD-like"/>
    <property type="match status" value="1"/>
</dbReference>
<sequence>MAPAGARLRQLAAVAVDAVSPDQLVQRTLRRTGDRLTVAGRQYELNHNVYLVGAGKAVLAMARAAEEALRPHLVRGVLSVPVGGPPPPPPPALVEVHRGAVDNLPDAAAERAAGRIAELAAGLRESDLLLVLVSGGGSALLPAPRPPLTLAAKARLTRELAARGASIQELNAVRRALSLLKGGGRGLIASGPTVAGSGAEPAPAAAAAVLGRHRLLDEPGVRQALAAAAADWERPPAAADGRVHNVLVGSNRLALEAMRAAAAADHRAELLSAEVRGDCGAVAGLLARLAARLASGRPAPLPADLAAGLAAAGIPPEAVSALRPPQPGRPLCLLLGGETTVTVMGAGRGGRNQQLALAFAVELERLWTALAPGRPPAPVALLCFGTDGADGPTDAAGAVVDGATAAAARAQQLEPQHYLADNDSYGFFARFDGGSHHVLTGPTGTNVMDVMALVVEAEGPGPASSL</sequence>
<name>A0A6A4VZD4_AMPAM</name>
<evidence type="ECO:0000259" key="2">
    <source>
        <dbReference type="Pfam" id="PF05161"/>
    </source>
</evidence>
<accession>A0A6A4VZD4</accession>
<dbReference type="InterPro" id="IPR039760">
    <property type="entry name" value="MOFRL_protein"/>
</dbReference>
<dbReference type="InterPro" id="IPR025286">
    <property type="entry name" value="MOFRL_assoc_dom"/>
</dbReference>
<dbReference type="GO" id="GO:0005737">
    <property type="term" value="C:cytoplasm"/>
    <property type="evidence" value="ECO:0007669"/>
    <property type="project" value="TreeGrafter"/>
</dbReference>
<dbReference type="InterPro" id="IPR038614">
    <property type="entry name" value="GK_N_sf"/>
</dbReference>
<dbReference type="InterPro" id="IPR007835">
    <property type="entry name" value="MOFRL"/>
</dbReference>
<dbReference type="Gene3D" id="3.40.50.10180">
    <property type="entry name" value="Glycerate kinase, MOFRL-like N-terminal domain"/>
    <property type="match status" value="1"/>
</dbReference>
<gene>
    <name evidence="4" type="primary">Glyctk_1</name>
    <name evidence="4" type="ORF">FJT64_027134</name>
</gene>
<dbReference type="AlphaFoldDB" id="A0A6A4VZD4"/>
<evidence type="ECO:0000313" key="5">
    <source>
        <dbReference type="Proteomes" id="UP000440578"/>
    </source>
</evidence>
<comment type="similarity">
    <text evidence="1">Belongs to the glycerate kinase type-2 family.</text>
</comment>
<comment type="caution">
    <text evidence="4">The sequence shown here is derived from an EMBL/GenBank/DDBJ whole genome shotgun (WGS) entry which is preliminary data.</text>
</comment>
<dbReference type="GO" id="GO:0008887">
    <property type="term" value="F:glycerate kinase activity"/>
    <property type="evidence" value="ECO:0007669"/>
    <property type="project" value="InterPro"/>
</dbReference>